<proteinExistence type="predicted"/>
<evidence type="ECO:0000313" key="2">
    <source>
        <dbReference type="Proteomes" id="UP001595896"/>
    </source>
</evidence>
<accession>A0ABV9NWH3</accession>
<comment type="caution">
    <text evidence="1">The sequence shown here is derived from an EMBL/GenBank/DDBJ whole genome shotgun (WGS) entry which is preliminary data.</text>
</comment>
<dbReference type="RefSeq" id="WP_377908944.1">
    <property type="nucleotide sequence ID" value="NZ_JBHSGK010000005.1"/>
</dbReference>
<gene>
    <name evidence="1" type="ORF">ACFO4L_06820</name>
</gene>
<dbReference type="Proteomes" id="UP001595896">
    <property type="component" value="Unassembled WGS sequence"/>
</dbReference>
<sequence length="462" mass="52974">MADKKAAELVGKLKKEELLDLVRMWMHAYPELEKDVELRLGDGKDEVKLAGELITKYFTSAKGSYGFITASRSHEAFSGIYQVLEHAKALADQGEYERAVKLNLKVLGRAVDSLQFMDDSNGEVSTAASLTMNQLTRCAEEADDSTAGTLLTLILKEARLKRYNGWSDFRIELLRVSLPVMRGEKKRHEKVEKALDDAAEAARQTSYPDYEVEQLELLRACILDEAEGKEAGNAFRQERINEHPDFVLELAAYYLDREEWDNAEAMIETGKRHKKLVHIQQSLLETERRLYSLTGNREKEKEALRNMLLARNMMLEIEKTYQQWKELHEDSEWDTAVKQLLNELSASDPLAIHIGMEEDKPEVLLAACEKDLWKIRELGPRLQPVYPDIVREMFSQLVDHGARMATNRKQYRALCRLVKQCAKVNGKAQGIELIAKLRNEYPRRSALMEELAKIEQAVARFT</sequence>
<dbReference type="EMBL" id="JBHSGK010000005">
    <property type="protein sequence ID" value="MFC4736294.1"/>
    <property type="molecule type" value="Genomic_DNA"/>
</dbReference>
<keyword evidence="2" id="KW-1185">Reference proteome</keyword>
<evidence type="ECO:0000313" key="1">
    <source>
        <dbReference type="EMBL" id="MFC4736294.1"/>
    </source>
</evidence>
<name>A0ABV9NWH3_9BACI</name>
<organism evidence="1 2">
    <name type="scientific">Bacillus daqingensis</name>
    <dbReference type="NCBI Taxonomy" id="872396"/>
    <lineage>
        <taxon>Bacteria</taxon>
        <taxon>Bacillati</taxon>
        <taxon>Bacillota</taxon>
        <taxon>Bacilli</taxon>
        <taxon>Bacillales</taxon>
        <taxon>Bacillaceae</taxon>
        <taxon>Bacillus</taxon>
    </lineage>
</organism>
<protein>
    <submittedName>
        <fullName evidence="1">Uncharacterized protein</fullName>
    </submittedName>
</protein>
<reference evidence="2" key="1">
    <citation type="journal article" date="2019" name="Int. J. Syst. Evol. Microbiol.">
        <title>The Global Catalogue of Microorganisms (GCM) 10K type strain sequencing project: providing services to taxonomists for standard genome sequencing and annotation.</title>
        <authorList>
            <consortium name="The Broad Institute Genomics Platform"/>
            <consortium name="The Broad Institute Genome Sequencing Center for Infectious Disease"/>
            <person name="Wu L."/>
            <person name="Ma J."/>
        </authorList>
    </citation>
    <scope>NUCLEOTIDE SEQUENCE [LARGE SCALE GENOMIC DNA]</scope>
    <source>
        <strain evidence="2">JCM 12165</strain>
    </source>
</reference>